<evidence type="ECO:0000256" key="2">
    <source>
        <dbReference type="ARBA" id="ARBA00022670"/>
    </source>
</evidence>
<evidence type="ECO:0000256" key="4">
    <source>
        <dbReference type="ARBA" id="ARBA00022807"/>
    </source>
</evidence>
<evidence type="ECO:0000313" key="6">
    <source>
        <dbReference type="EMBL" id="MBD1381493.1"/>
    </source>
</evidence>
<dbReference type="InterPro" id="IPR000064">
    <property type="entry name" value="NLP_P60_dom"/>
</dbReference>
<dbReference type="PROSITE" id="PS51935">
    <property type="entry name" value="NLPC_P60"/>
    <property type="match status" value="1"/>
</dbReference>
<gene>
    <name evidence="6" type="ORF">IC621_14740</name>
</gene>
<reference evidence="6" key="1">
    <citation type="submission" date="2020-09" db="EMBL/GenBank/DDBJ databases">
        <title>A novel bacterium of genus Bacillus, isolated from South China Sea.</title>
        <authorList>
            <person name="Huang H."/>
            <person name="Mo K."/>
            <person name="Hu Y."/>
        </authorList>
    </citation>
    <scope>NUCLEOTIDE SEQUENCE</scope>
    <source>
        <strain evidence="6">IB182487</strain>
    </source>
</reference>
<evidence type="ECO:0000259" key="5">
    <source>
        <dbReference type="PROSITE" id="PS51935"/>
    </source>
</evidence>
<evidence type="ECO:0000256" key="1">
    <source>
        <dbReference type="ARBA" id="ARBA00007074"/>
    </source>
</evidence>
<dbReference type="GO" id="GO:0008234">
    <property type="term" value="F:cysteine-type peptidase activity"/>
    <property type="evidence" value="ECO:0007669"/>
    <property type="project" value="UniProtKB-KW"/>
</dbReference>
<dbReference type="AlphaFoldDB" id="A0A926NJ52"/>
<sequence length="74" mass="8231">MQLVGKSPYKWGGGRSQADINRRSFDCSSFVHWAFTHGGLTLGNYQTVVTDSMVRLGKPIKASELKRGDLVFLN</sequence>
<evidence type="ECO:0000256" key="3">
    <source>
        <dbReference type="ARBA" id="ARBA00022801"/>
    </source>
</evidence>
<proteinExistence type="inferred from homology"/>
<accession>A0A926NJ52</accession>
<dbReference type="PANTHER" id="PTHR47053:SF1">
    <property type="entry name" value="MUREIN DD-ENDOPEPTIDASE MEPH-RELATED"/>
    <property type="match status" value="1"/>
</dbReference>
<organism evidence="6 7">
    <name type="scientific">Metabacillus arenae</name>
    <dbReference type="NCBI Taxonomy" id="2771434"/>
    <lineage>
        <taxon>Bacteria</taxon>
        <taxon>Bacillati</taxon>
        <taxon>Bacillota</taxon>
        <taxon>Bacilli</taxon>
        <taxon>Bacillales</taxon>
        <taxon>Bacillaceae</taxon>
        <taxon>Metabacillus</taxon>
    </lineage>
</organism>
<evidence type="ECO:0000313" key="7">
    <source>
        <dbReference type="Proteomes" id="UP000626844"/>
    </source>
</evidence>
<keyword evidence="4" id="KW-0788">Thiol protease</keyword>
<dbReference type="SUPFAM" id="SSF54001">
    <property type="entry name" value="Cysteine proteinases"/>
    <property type="match status" value="1"/>
</dbReference>
<keyword evidence="2" id="KW-0645">Protease</keyword>
<keyword evidence="7" id="KW-1185">Reference proteome</keyword>
<feature type="domain" description="NlpC/P60" evidence="5">
    <location>
        <begin position="1"/>
        <end position="74"/>
    </location>
</feature>
<dbReference type="InterPro" id="IPR038765">
    <property type="entry name" value="Papain-like_cys_pep_sf"/>
</dbReference>
<dbReference type="Gene3D" id="3.90.1720.10">
    <property type="entry name" value="endopeptidase domain like (from Nostoc punctiforme)"/>
    <property type="match status" value="1"/>
</dbReference>
<dbReference type="EMBL" id="JACXAI010000019">
    <property type="protein sequence ID" value="MBD1381493.1"/>
    <property type="molecule type" value="Genomic_DNA"/>
</dbReference>
<comment type="caution">
    <text evidence="6">The sequence shown here is derived from an EMBL/GenBank/DDBJ whole genome shotgun (WGS) entry which is preliminary data.</text>
</comment>
<protein>
    <submittedName>
        <fullName evidence="6">C40 family peptidase</fullName>
    </submittedName>
</protein>
<dbReference type="InterPro" id="IPR051202">
    <property type="entry name" value="Peptidase_C40"/>
</dbReference>
<dbReference type="Proteomes" id="UP000626844">
    <property type="component" value="Unassembled WGS sequence"/>
</dbReference>
<dbReference type="Pfam" id="PF00877">
    <property type="entry name" value="NLPC_P60"/>
    <property type="match status" value="1"/>
</dbReference>
<keyword evidence="3" id="KW-0378">Hydrolase</keyword>
<dbReference type="PANTHER" id="PTHR47053">
    <property type="entry name" value="MUREIN DD-ENDOPEPTIDASE MEPH-RELATED"/>
    <property type="match status" value="1"/>
</dbReference>
<dbReference type="GO" id="GO:0006508">
    <property type="term" value="P:proteolysis"/>
    <property type="evidence" value="ECO:0007669"/>
    <property type="project" value="UniProtKB-KW"/>
</dbReference>
<name>A0A926NJ52_9BACI</name>
<comment type="similarity">
    <text evidence="1">Belongs to the peptidase C40 family.</text>
</comment>